<dbReference type="AlphaFoldDB" id="A0A814TIQ8"/>
<protein>
    <submittedName>
        <fullName evidence="1">Uncharacterized protein</fullName>
    </submittedName>
</protein>
<comment type="caution">
    <text evidence="1">The sequence shown here is derived from an EMBL/GenBank/DDBJ whole genome shotgun (WGS) entry which is preliminary data.</text>
</comment>
<evidence type="ECO:0000313" key="2">
    <source>
        <dbReference type="EMBL" id="CAF3922119.1"/>
    </source>
</evidence>
<proteinExistence type="predicted"/>
<name>A0A814TIQ8_9BILA</name>
<gene>
    <name evidence="1" type="ORF">GPM918_LOCUS21563</name>
    <name evidence="2" type="ORF">SRO942_LOCUS21560</name>
</gene>
<dbReference type="Proteomes" id="UP000663829">
    <property type="component" value="Unassembled WGS sequence"/>
</dbReference>
<dbReference type="EMBL" id="CAJOBC010007125">
    <property type="protein sequence ID" value="CAF3922119.1"/>
    <property type="molecule type" value="Genomic_DNA"/>
</dbReference>
<evidence type="ECO:0000313" key="1">
    <source>
        <dbReference type="EMBL" id="CAF1158725.1"/>
    </source>
</evidence>
<reference evidence="1" key="1">
    <citation type="submission" date="2021-02" db="EMBL/GenBank/DDBJ databases">
        <authorList>
            <person name="Nowell W R."/>
        </authorList>
    </citation>
    <scope>NUCLEOTIDE SEQUENCE</scope>
</reference>
<dbReference type="EMBL" id="CAJNOQ010007126">
    <property type="protein sequence ID" value="CAF1158725.1"/>
    <property type="molecule type" value="Genomic_DNA"/>
</dbReference>
<accession>A0A814TIQ8</accession>
<dbReference type="Proteomes" id="UP000681722">
    <property type="component" value="Unassembled WGS sequence"/>
</dbReference>
<sequence length="127" mass="14586">MPPKPKSPRAEKKHLHLLSFIQLANLSILTQMTPGQAQQRETRLNELLHICTDKELIVTDMNHDLKQFVFECMQLTTTPTNSDSTTQSLQINDNRIVLEKYLTKLDDDNARKESNSCSDDPYSDIIQ</sequence>
<dbReference type="OrthoDB" id="10257153at2759"/>
<evidence type="ECO:0000313" key="3">
    <source>
        <dbReference type="Proteomes" id="UP000663829"/>
    </source>
</evidence>
<keyword evidence="3" id="KW-1185">Reference proteome</keyword>
<organism evidence="1 3">
    <name type="scientific">Didymodactylos carnosus</name>
    <dbReference type="NCBI Taxonomy" id="1234261"/>
    <lineage>
        <taxon>Eukaryota</taxon>
        <taxon>Metazoa</taxon>
        <taxon>Spiralia</taxon>
        <taxon>Gnathifera</taxon>
        <taxon>Rotifera</taxon>
        <taxon>Eurotatoria</taxon>
        <taxon>Bdelloidea</taxon>
        <taxon>Philodinida</taxon>
        <taxon>Philodinidae</taxon>
        <taxon>Didymodactylos</taxon>
    </lineage>
</organism>